<name>A0A1C7MFP9_GRIFR</name>
<dbReference type="Proteomes" id="UP000092993">
    <property type="component" value="Unassembled WGS sequence"/>
</dbReference>
<dbReference type="OMA" id="GKFHAVP"/>
<keyword evidence="2 3" id="KW-0378">Hydrolase</keyword>
<dbReference type="Pfam" id="PF00135">
    <property type="entry name" value="COesterase"/>
    <property type="match status" value="1"/>
</dbReference>
<dbReference type="InterPro" id="IPR050309">
    <property type="entry name" value="Type-B_Carboxylest/Lipase"/>
</dbReference>
<comment type="caution">
    <text evidence="5">The sequence shown here is derived from an EMBL/GenBank/DDBJ whole genome shotgun (WGS) entry which is preliminary data.</text>
</comment>
<dbReference type="InterPro" id="IPR002018">
    <property type="entry name" value="CarbesteraseB"/>
</dbReference>
<dbReference type="STRING" id="5627.A0A1C7MFP9"/>
<comment type="similarity">
    <text evidence="1 3">Belongs to the type-B carboxylesterase/lipase family.</text>
</comment>
<evidence type="ECO:0000259" key="4">
    <source>
        <dbReference type="Pfam" id="PF00135"/>
    </source>
</evidence>
<accession>A0A1C7MFP9</accession>
<dbReference type="OrthoDB" id="408631at2759"/>
<evidence type="ECO:0000313" key="6">
    <source>
        <dbReference type="Proteomes" id="UP000092993"/>
    </source>
</evidence>
<dbReference type="AlphaFoldDB" id="A0A1C7MFP9"/>
<sequence>MQKNPIDLYNGIHDATAFGPSCPQQASALNGLPDALKFTVLDDVFDSLYRVYTRESEDCLSLNIWRPTNAGPSANLPVVVWIYGGGFEIGGTSTYDGGIIVRRSIQLGEPVIYVSMNYRITAFGFLASQEVKDAGVGNLGLQDQRLALRWVQKYIGAFGGDPSKVTIWGQSAGAISAALHMLANGGDTEGLFRGAFMQSGGPIPVGDITHGQSQYDALVAQTGCSGTADTLECMRHVPYDILKQAVDRSPGFFDYQSLRLAWVPRTDGVFLTDLPQYLTLKGHVADIPFVTGNCDDEGTLYSFSARNITTESALREYMLSNYIVGATDGDIDELLALYPEDVSQGSPFDTGALNALTPQFKRIAALQGDLVFQAPRRLLLDGTAERQRAWSFLSKQYKALPFLGSAHATDLIDTYAYAYPGDLVDYLVNFVNHLDPNGRTPRFFWPQYDLASRKVLTLWDAGRLSVTNDTYRAEGIRLFTKLALKFPL</sequence>
<dbReference type="Gene3D" id="3.40.50.1820">
    <property type="entry name" value="alpha/beta hydrolase"/>
    <property type="match status" value="1"/>
</dbReference>
<dbReference type="SUPFAM" id="SSF53474">
    <property type="entry name" value="alpha/beta-Hydrolases"/>
    <property type="match status" value="1"/>
</dbReference>
<reference evidence="5 6" key="1">
    <citation type="submission" date="2016-03" db="EMBL/GenBank/DDBJ databases">
        <title>Whole genome sequencing of Grifola frondosa 9006-11.</title>
        <authorList>
            <person name="Min B."/>
            <person name="Park H."/>
            <person name="Kim J.-G."/>
            <person name="Cho H."/>
            <person name="Oh Y.-L."/>
            <person name="Kong W.-S."/>
            <person name="Choi I.-G."/>
        </authorList>
    </citation>
    <scope>NUCLEOTIDE SEQUENCE [LARGE SCALE GENOMIC DNA]</scope>
    <source>
        <strain evidence="5 6">9006-11</strain>
    </source>
</reference>
<dbReference type="InterPro" id="IPR029058">
    <property type="entry name" value="AB_hydrolase_fold"/>
</dbReference>
<feature type="domain" description="Carboxylesterase type B" evidence="4">
    <location>
        <begin position="8"/>
        <end position="460"/>
    </location>
</feature>
<evidence type="ECO:0000256" key="3">
    <source>
        <dbReference type="RuleBase" id="RU361235"/>
    </source>
</evidence>
<organism evidence="5 6">
    <name type="scientific">Grifola frondosa</name>
    <name type="common">Maitake</name>
    <name type="synonym">Polyporus frondosus</name>
    <dbReference type="NCBI Taxonomy" id="5627"/>
    <lineage>
        <taxon>Eukaryota</taxon>
        <taxon>Fungi</taxon>
        <taxon>Dikarya</taxon>
        <taxon>Basidiomycota</taxon>
        <taxon>Agaricomycotina</taxon>
        <taxon>Agaricomycetes</taxon>
        <taxon>Polyporales</taxon>
        <taxon>Grifolaceae</taxon>
        <taxon>Grifola</taxon>
    </lineage>
</organism>
<evidence type="ECO:0000313" key="5">
    <source>
        <dbReference type="EMBL" id="OBZ75690.1"/>
    </source>
</evidence>
<dbReference type="EMBL" id="LUGG01000004">
    <property type="protein sequence ID" value="OBZ75690.1"/>
    <property type="molecule type" value="Genomic_DNA"/>
</dbReference>
<protein>
    <recommendedName>
        <fullName evidence="3">Carboxylic ester hydrolase</fullName>
        <ecNumber evidence="3">3.1.1.-</ecNumber>
    </recommendedName>
</protein>
<dbReference type="InterPro" id="IPR019826">
    <property type="entry name" value="Carboxylesterase_B_AS"/>
</dbReference>
<evidence type="ECO:0000256" key="1">
    <source>
        <dbReference type="ARBA" id="ARBA00005964"/>
    </source>
</evidence>
<evidence type="ECO:0000256" key="2">
    <source>
        <dbReference type="ARBA" id="ARBA00022801"/>
    </source>
</evidence>
<dbReference type="GO" id="GO:0016787">
    <property type="term" value="F:hydrolase activity"/>
    <property type="evidence" value="ECO:0007669"/>
    <property type="project" value="UniProtKB-KW"/>
</dbReference>
<dbReference type="PANTHER" id="PTHR11559">
    <property type="entry name" value="CARBOXYLESTERASE"/>
    <property type="match status" value="1"/>
</dbReference>
<proteinExistence type="inferred from homology"/>
<dbReference type="PROSITE" id="PS00122">
    <property type="entry name" value="CARBOXYLESTERASE_B_1"/>
    <property type="match status" value="1"/>
</dbReference>
<keyword evidence="6" id="KW-1185">Reference proteome</keyword>
<dbReference type="EC" id="3.1.1.-" evidence="3"/>
<gene>
    <name evidence="5" type="primary">LIP1_4</name>
    <name evidence="5" type="ORF">A0H81_04635</name>
</gene>